<dbReference type="PANTHER" id="PTHR10694">
    <property type="entry name" value="LYSINE-SPECIFIC DEMETHYLASE"/>
    <property type="match status" value="1"/>
</dbReference>
<feature type="region of interest" description="Disordered" evidence="1">
    <location>
        <begin position="1"/>
        <end position="20"/>
    </location>
</feature>
<dbReference type="InterPro" id="IPR003349">
    <property type="entry name" value="JmjN"/>
</dbReference>
<evidence type="ECO:0000259" key="2">
    <source>
        <dbReference type="PROSITE" id="PS51183"/>
    </source>
</evidence>
<dbReference type="PANTHER" id="PTHR10694:SF7">
    <property type="entry name" value="[HISTONE H3]-TRIMETHYL-L-LYSINE(9) DEMETHYLASE"/>
    <property type="match status" value="1"/>
</dbReference>
<dbReference type="GO" id="GO:0010468">
    <property type="term" value="P:regulation of gene expression"/>
    <property type="evidence" value="ECO:0007669"/>
    <property type="project" value="TreeGrafter"/>
</dbReference>
<dbReference type="GO" id="GO:0000785">
    <property type="term" value="C:chromatin"/>
    <property type="evidence" value="ECO:0007669"/>
    <property type="project" value="TreeGrafter"/>
</dbReference>
<feature type="compositionally biased region" description="Low complexity" evidence="1">
    <location>
        <begin position="526"/>
        <end position="540"/>
    </location>
</feature>
<dbReference type="PROSITE" id="PS51183">
    <property type="entry name" value="JMJN"/>
    <property type="match status" value="1"/>
</dbReference>
<feature type="domain" description="JmjN" evidence="2">
    <location>
        <begin position="22"/>
        <end position="64"/>
    </location>
</feature>
<evidence type="ECO:0008006" key="5">
    <source>
        <dbReference type="Google" id="ProtNLM"/>
    </source>
</evidence>
<dbReference type="Gene3D" id="2.60.120.650">
    <property type="entry name" value="Cupin"/>
    <property type="match status" value="1"/>
</dbReference>
<evidence type="ECO:0000256" key="1">
    <source>
        <dbReference type="SAM" id="MobiDB-lite"/>
    </source>
</evidence>
<dbReference type="PROSITE" id="PS51184">
    <property type="entry name" value="JMJC"/>
    <property type="match status" value="1"/>
</dbReference>
<evidence type="ECO:0000259" key="3">
    <source>
        <dbReference type="PROSITE" id="PS51184"/>
    </source>
</evidence>
<feature type="compositionally biased region" description="Acidic residues" evidence="1">
    <location>
        <begin position="371"/>
        <end position="385"/>
    </location>
</feature>
<dbReference type="SMART" id="SM00545">
    <property type="entry name" value="JmjN"/>
    <property type="match status" value="1"/>
</dbReference>
<evidence type="ECO:0000313" key="4">
    <source>
        <dbReference type="EMBL" id="CAD8696281.1"/>
    </source>
</evidence>
<organism evidence="4">
    <name type="scientific">Chlamydomonas leiostraca</name>
    <dbReference type="NCBI Taxonomy" id="1034604"/>
    <lineage>
        <taxon>Eukaryota</taxon>
        <taxon>Viridiplantae</taxon>
        <taxon>Chlorophyta</taxon>
        <taxon>core chlorophytes</taxon>
        <taxon>Chlorophyceae</taxon>
        <taxon>CS clade</taxon>
        <taxon>Chlamydomonadales</taxon>
        <taxon>Chlamydomonadaceae</taxon>
        <taxon>Chlamydomonas</taxon>
    </lineage>
</organism>
<dbReference type="GO" id="GO:0051864">
    <property type="term" value="F:histone H3K36 demethylase activity"/>
    <property type="evidence" value="ECO:0007669"/>
    <property type="project" value="TreeGrafter"/>
</dbReference>
<accession>A0A7S0S4F7</accession>
<dbReference type="GO" id="GO:0005634">
    <property type="term" value="C:nucleus"/>
    <property type="evidence" value="ECO:0007669"/>
    <property type="project" value="TreeGrafter"/>
</dbReference>
<dbReference type="SUPFAM" id="SSF51197">
    <property type="entry name" value="Clavaminate synthase-like"/>
    <property type="match status" value="1"/>
</dbReference>
<dbReference type="Pfam" id="PF02373">
    <property type="entry name" value="JmjC"/>
    <property type="match status" value="1"/>
</dbReference>
<proteinExistence type="predicted"/>
<gene>
    <name evidence="4" type="ORF">CLEI1391_LOCUS20468</name>
</gene>
<dbReference type="InterPro" id="IPR003347">
    <property type="entry name" value="JmjC_dom"/>
</dbReference>
<dbReference type="GO" id="GO:0032454">
    <property type="term" value="F:histone H3K9 demethylase activity"/>
    <property type="evidence" value="ECO:0007669"/>
    <property type="project" value="TreeGrafter"/>
</dbReference>
<feature type="compositionally biased region" description="Low complexity" evidence="1">
    <location>
        <begin position="433"/>
        <end position="448"/>
    </location>
</feature>
<reference evidence="4" key="1">
    <citation type="submission" date="2021-01" db="EMBL/GenBank/DDBJ databases">
        <authorList>
            <person name="Corre E."/>
            <person name="Pelletier E."/>
            <person name="Niang G."/>
            <person name="Scheremetjew M."/>
            <person name="Finn R."/>
            <person name="Kale V."/>
            <person name="Holt S."/>
            <person name="Cochrane G."/>
            <person name="Meng A."/>
            <person name="Brown T."/>
            <person name="Cohen L."/>
        </authorList>
    </citation>
    <scope>NUCLEOTIDE SEQUENCE</scope>
    <source>
        <strain evidence="4">SAG 11-49</strain>
    </source>
</reference>
<feature type="domain" description="JmjC" evidence="3">
    <location>
        <begin position="170"/>
        <end position="343"/>
    </location>
</feature>
<name>A0A7S0S4F7_9CHLO</name>
<dbReference type="EMBL" id="HBFB01036392">
    <property type="protein sequence ID" value="CAD8696281.1"/>
    <property type="molecule type" value="Transcribed_RNA"/>
</dbReference>
<dbReference type="AlphaFoldDB" id="A0A7S0S4F7"/>
<feature type="region of interest" description="Disordered" evidence="1">
    <location>
        <begin position="365"/>
        <end position="551"/>
    </location>
</feature>
<sequence>MVQTRDSTPPPKEGGSHGGNWCPVYRPTRAEFERPFTEYVGRIFREHPELPMFKVVPPAGWRPRKGSYPDLKTMRINTPIRQHVFGTRGAYRCMLVEQKEVSAGEFKKLALEEAANNTGHKGQSGSATASGVGGHVGSHLAARRALHDSEECAERSFWSSITLNPPMYGADTPLSLFDAEIPYGWNLRNLGDLLQTMKSLPHITGVNTPMTYFGMWRSFFGWHKEDVDLYSINYLHFGAPKVWYCVSPDHKEKFDRMVSGLFPELAKACKGFVRHKDILLSPNVLRTHGIPYMQAKQQPNEFVVLNAAAYHSGFNLGFNCAEAVNFATRQWVPVGKEAGATRCTCHALKDCVRLDMRMFDPKWVDPWASESESEDESEEDSEGGESDSGTASESEYESSEGGEGRRTGRKRTPTSKGAEMKAEGRSRKRKAAKAAAGGKAGAGKSAGRAPKRARRGGSPTDSAMDMGGEEGDEGEEVRKGGSRGAKGGRAARDVSGRRAHKLPTKFKDSTLDVSLSLGHSHGGSGASRRGPPTRRGAPSTASAKELQPVGDPFAVVGEEAGSGERHFSLVQRVKAPASRRGHVVLRELVAGPDGLYRPTHTTWEEAERALVKVRTQQVAATKGGRGAKQAGGDCAYKLLTLRSRILDDTDLLD</sequence>
<protein>
    <recommendedName>
        <fullName evidence="5">JmjC domain-containing protein</fullName>
    </recommendedName>
</protein>
<dbReference type="SMART" id="SM00558">
    <property type="entry name" value="JmjC"/>
    <property type="match status" value="1"/>
</dbReference>